<evidence type="ECO:0000256" key="2">
    <source>
        <dbReference type="ARBA" id="ARBA00005916"/>
    </source>
</evidence>
<evidence type="ECO:0000256" key="7">
    <source>
        <dbReference type="ARBA" id="ARBA00047464"/>
    </source>
</evidence>
<evidence type="ECO:0000256" key="10">
    <source>
        <dbReference type="SAM" id="MobiDB-lite"/>
    </source>
</evidence>
<evidence type="ECO:0000256" key="9">
    <source>
        <dbReference type="RuleBase" id="RU000584"/>
    </source>
</evidence>
<feature type="active site" description="Nucleophile" evidence="8">
    <location>
        <position position="50"/>
    </location>
</feature>
<dbReference type="PANTHER" id="PTHR43120:SF1">
    <property type="entry name" value="GLUTAMYL-TRNA REDUCTASE 1, CHLOROPLASTIC"/>
    <property type="match status" value="1"/>
</dbReference>
<dbReference type="Pfam" id="PF00745">
    <property type="entry name" value="GlutR_dimer"/>
    <property type="match status" value="1"/>
</dbReference>
<dbReference type="InterPro" id="IPR000343">
    <property type="entry name" value="4pyrrol_synth_GluRdtase"/>
</dbReference>
<dbReference type="EMBL" id="BKAB01000028">
    <property type="protein sequence ID" value="GEP24210.1"/>
    <property type="molecule type" value="Genomic_DNA"/>
</dbReference>
<dbReference type="EC" id="1.2.1.70" evidence="3 8"/>
<reference evidence="14 15" key="1">
    <citation type="submission" date="2019-07" db="EMBL/GenBank/DDBJ databases">
        <title>Whole genome shotgun sequence of Lactobacillus diolivorans NBRC 107869.</title>
        <authorList>
            <person name="Hosoyama A."/>
            <person name="Uohara A."/>
            <person name="Ohji S."/>
            <person name="Ichikawa N."/>
        </authorList>
    </citation>
    <scope>NUCLEOTIDE SEQUENCE [LARGE SCALE GENOMIC DNA]</scope>
    <source>
        <strain evidence="14 15">NBRC 107869</strain>
    </source>
</reference>
<evidence type="ECO:0000313" key="14">
    <source>
        <dbReference type="EMBL" id="GEP24210.1"/>
    </source>
</evidence>
<feature type="binding site" evidence="8">
    <location>
        <position position="109"/>
    </location>
    <ligand>
        <name>substrate</name>
    </ligand>
</feature>
<dbReference type="Proteomes" id="UP000321409">
    <property type="component" value="Unassembled WGS sequence"/>
</dbReference>
<evidence type="ECO:0000313" key="15">
    <source>
        <dbReference type="Proteomes" id="UP000321409"/>
    </source>
</evidence>
<dbReference type="InterPro" id="IPR036453">
    <property type="entry name" value="GluRdtase_dimer_dom_sf"/>
</dbReference>
<keyword evidence="5 8" id="KW-0560">Oxidoreductase</keyword>
<feature type="site" description="Important for activity" evidence="8">
    <location>
        <position position="99"/>
    </location>
</feature>
<feature type="compositionally biased region" description="Basic and acidic residues" evidence="10">
    <location>
        <begin position="427"/>
        <end position="448"/>
    </location>
</feature>
<feature type="binding site" evidence="8">
    <location>
        <begin position="189"/>
        <end position="194"/>
    </location>
    <ligand>
        <name>NADP(+)</name>
        <dbReference type="ChEBI" id="CHEBI:58349"/>
    </ligand>
</feature>
<dbReference type="SUPFAM" id="SSF69075">
    <property type="entry name" value="Glutamyl tRNA-reductase dimerization domain"/>
    <property type="match status" value="1"/>
</dbReference>
<dbReference type="InterPro" id="IPR015895">
    <property type="entry name" value="4pyrrol_synth_GluRdtase_N"/>
</dbReference>
<comment type="pathway">
    <text evidence="1 8 9">Porphyrin-containing compound metabolism; protoporphyrin-IX biosynthesis; 5-aminolevulinate from L-glutamyl-tRNA(Glu): step 1/2.</text>
</comment>
<dbReference type="InterPro" id="IPR006151">
    <property type="entry name" value="Shikm_DH/Glu-tRNA_Rdtase"/>
</dbReference>
<evidence type="ECO:0000256" key="6">
    <source>
        <dbReference type="ARBA" id="ARBA00023244"/>
    </source>
</evidence>
<dbReference type="PIRSF" id="PIRSF000445">
    <property type="entry name" value="4pyrrol_synth_GluRdtase"/>
    <property type="match status" value="1"/>
</dbReference>
<feature type="domain" description="Quinate/shikimate 5-dehydrogenase/glutamyl-tRNA reductase" evidence="12">
    <location>
        <begin position="174"/>
        <end position="300"/>
    </location>
</feature>
<sequence>MFIIYVSLNYQKLPIDIREKFVLSKDELVQANRLLNEEKSILENVILSTCNRTDVYAVVDQIHTGRYYIKRFLANWFHMDLDQINRWVEIGTKEAAVTHLMRVSTGLESLIVGEPQILGQVKDAFFLARDNQTTGAILDHLFKQAITFSKKMHTDYRVSELAQTSGQVGLHQIKQTLGSVDGKRLAIVGLGEVGDHVLKNASTMGFGQILILNHHDSKAIEQAGQYPEMIDARPWRQLLATLKQSDAVVMATSSKQALLSGDAIANTSALKIIIDLGVPRNVTKAGLPDHVSYYDIDHITGIITENKIEKQQMLNKIADQVPAAVQDFFVWQKQLHVVPVIRQLRESSLNVEKVVYDSLLRKLPDLDAHQRKVISKHMKSIINQMIKGPIKEIKELSVQDGANADLRFFCDIFGLSFDEIISQQRSSKKEKSKQSQDATREVQKVYEK</sequence>
<evidence type="ECO:0000259" key="12">
    <source>
        <dbReference type="Pfam" id="PF01488"/>
    </source>
</evidence>
<dbReference type="Pfam" id="PF05201">
    <property type="entry name" value="GlutR_N"/>
    <property type="match status" value="1"/>
</dbReference>
<name>A0ABQ0XLC8_9LACO</name>
<organism evidence="14 15">
    <name type="scientific">Lentilactobacillus diolivorans</name>
    <dbReference type="NCBI Taxonomy" id="179838"/>
    <lineage>
        <taxon>Bacteria</taxon>
        <taxon>Bacillati</taxon>
        <taxon>Bacillota</taxon>
        <taxon>Bacilli</taxon>
        <taxon>Lactobacillales</taxon>
        <taxon>Lactobacillaceae</taxon>
        <taxon>Lentilactobacillus</taxon>
    </lineage>
</organism>
<dbReference type="PROSITE" id="PS00747">
    <property type="entry name" value="GLUTR"/>
    <property type="match status" value="1"/>
</dbReference>
<evidence type="ECO:0000259" key="13">
    <source>
        <dbReference type="Pfam" id="PF05201"/>
    </source>
</evidence>
<evidence type="ECO:0000256" key="8">
    <source>
        <dbReference type="HAMAP-Rule" id="MF_00087"/>
    </source>
</evidence>
<evidence type="ECO:0000256" key="1">
    <source>
        <dbReference type="ARBA" id="ARBA00005059"/>
    </source>
</evidence>
<comment type="domain">
    <text evidence="8">Possesses an unusual extended V-shaped dimeric structure with each monomer consisting of three distinct domains arranged along a curved 'spinal' alpha-helix. The N-terminal catalytic domain specifically recognizes the glutamate moiety of the substrate. The second domain is the NADPH-binding domain, and the third C-terminal domain is responsible for dimerization.</text>
</comment>
<evidence type="ECO:0000259" key="11">
    <source>
        <dbReference type="Pfam" id="PF00745"/>
    </source>
</evidence>
<comment type="catalytic activity">
    <reaction evidence="7 8 9">
        <text>(S)-4-amino-5-oxopentanoate + tRNA(Glu) + NADP(+) = L-glutamyl-tRNA(Glu) + NADPH + H(+)</text>
        <dbReference type="Rhea" id="RHEA:12344"/>
        <dbReference type="Rhea" id="RHEA-COMP:9663"/>
        <dbReference type="Rhea" id="RHEA-COMP:9680"/>
        <dbReference type="ChEBI" id="CHEBI:15378"/>
        <dbReference type="ChEBI" id="CHEBI:57501"/>
        <dbReference type="ChEBI" id="CHEBI:57783"/>
        <dbReference type="ChEBI" id="CHEBI:58349"/>
        <dbReference type="ChEBI" id="CHEBI:78442"/>
        <dbReference type="ChEBI" id="CHEBI:78520"/>
        <dbReference type="EC" id="1.2.1.70"/>
    </reaction>
</comment>
<feature type="domain" description="Glutamyl-tRNA reductase N-terminal" evidence="13">
    <location>
        <begin position="6"/>
        <end position="155"/>
    </location>
</feature>
<protein>
    <recommendedName>
        <fullName evidence="3 8">Glutamyl-tRNA reductase</fullName>
        <shortName evidence="8">GluTR</shortName>
        <ecNumber evidence="3 8">1.2.1.70</ecNumber>
    </recommendedName>
</protein>
<dbReference type="InterPro" id="IPR036291">
    <property type="entry name" value="NAD(P)-bd_dom_sf"/>
</dbReference>
<dbReference type="Gene3D" id="3.30.460.30">
    <property type="entry name" value="Glutamyl-tRNA reductase, N-terminal domain"/>
    <property type="match status" value="1"/>
</dbReference>
<keyword evidence="6 8" id="KW-0627">Porphyrin biosynthesis</keyword>
<evidence type="ECO:0000256" key="4">
    <source>
        <dbReference type="ARBA" id="ARBA00022857"/>
    </source>
</evidence>
<comment type="similarity">
    <text evidence="2 8 9">Belongs to the glutamyl-tRNA reductase family.</text>
</comment>
<dbReference type="PANTHER" id="PTHR43120">
    <property type="entry name" value="GLUTAMYL-TRNA REDUCTASE 1, CHLOROPLASTIC"/>
    <property type="match status" value="1"/>
</dbReference>
<evidence type="ECO:0000256" key="3">
    <source>
        <dbReference type="ARBA" id="ARBA00012970"/>
    </source>
</evidence>
<dbReference type="InterPro" id="IPR018214">
    <property type="entry name" value="GluRdtase_CS"/>
</dbReference>
<feature type="binding site" evidence="8">
    <location>
        <begin position="49"/>
        <end position="52"/>
    </location>
    <ligand>
        <name>substrate</name>
    </ligand>
</feature>
<feature type="binding site" evidence="8">
    <location>
        <begin position="114"/>
        <end position="116"/>
    </location>
    <ligand>
        <name>substrate</name>
    </ligand>
</feature>
<dbReference type="SUPFAM" id="SSF51735">
    <property type="entry name" value="NAD(P)-binding Rossmann-fold domains"/>
    <property type="match status" value="1"/>
</dbReference>
<dbReference type="Pfam" id="PF01488">
    <property type="entry name" value="Shikimate_DH"/>
    <property type="match status" value="1"/>
</dbReference>
<feature type="binding site" evidence="8">
    <location>
        <position position="120"/>
    </location>
    <ligand>
        <name>substrate</name>
    </ligand>
</feature>
<dbReference type="NCBIfam" id="TIGR01035">
    <property type="entry name" value="hemA"/>
    <property type="match status" value="1"/>
</dbReference>
<dbReference type="HAMAP" id="MF_00087">
    <property type="entry name" value="Glu_tRNA_reductase"/>
    <property type="match status" value="1"/>
</dbReference>
<dbReference type="InterPro" id="IPR036343">
    <property type="entry name" value="GluRdtase_N_sf"/>
</dbReference>
<keyword evidence="4 8" id="KW-0521">NADP</keyword>
<dbReference type="RefSeq" id="WP_057866238.1">
    <property type="nucleotide sequence ID" value="NZ_BKAB01000028.1"/>
</dbReference>
<dbReference type="Gene3D" id="3.40.50.720">
    <property type="entry name" value="NAD(P)-binding Rossmann-like Domain"/>
    <property type="match status" value="1"/>
</dbReference>
<feature type="region of interest" description="Disordered" evidence="10">
    <location>
        <begin position="425"/>
        <end position="448"/>
    </location>
</feature>
<comment type="miscellaneous">
    <text evidence="8">During catalysis, the active site Cys acts as a nucleophile attacking the alpha-carbonyl group of tRNA-bound glutamate with the formation of a thioester intermediate between enzyme and glutamate, and the concomitant release of tRNA(Glu). The thioester intermediate is finally reduced by direct hydride transfer from NADPH, to form the product GSA.</text>
</comment>
<dbReference type="SUPFAM" id="SSF69742">
    <property type="entry name" value="Glutamyl tRNA-reductase catalytic, N-terminal domain"/>
    <property type="match status" value="1"/>
</dbReference>
<keyword evidence="15" id="KW-1185">Reference proteome</keyword>
<accession>A0ABQ0XLC8</accession>
<feature type="domain" description="Tetrapyrrole biosynthesis glutamyl-tRNA reductase dimerisation" evidence="11">
    <location>
        <begin position="321"/>
        <end position="415"/>
    </location>
</feature>
<evidence type="ECO:0000256" key="5">
    <source>
        <dbReference type="ARBA" id="ARBA00023002"/>
    </source>
</evidence>
<comment type="subunit">
    <text evidence="8">Homodimer.</text>
</comment>
<gene>
    <name evidence="8 14" type="primary">hemA</name>
    <name evidence="14" type="ORF">LDI01_18030</name>
</gene>
<proteinExistence type="inferred from homology"/>
<comment type="caution">
    <text evidence="14">The sequence shown here is derived from an EMBL/GenBank/DDBJ whole genome shotgun (WGS) entry which is preliminary data.</text>
</comment>
<comment type="function">
    <text evidence="8">Catalyzes the NADPH-dependent reduction of glutamyl-tRNA(Glu) to glutamate 1-semialdehyde (GSA).</text>
</comment>
<dbReference type="InterPro" id="IPR015896">
    <property type="entry name" value="4pyrrol_synth_GluRdtase_dimer"/>
</dbReference>